<dbReference type="InterPro" id="IPR050482">
    <property type="entry name" value="Sensor_HK_TwoCompSys"/>
</dbReference>
<dbReference type="OrthoDB" id="9760839at2"/>
<dbReference type="CDD" id="cd16917">
    <property type="entry name" value="HATPase_UhpB-NarQ-NarX-like"/>
    <property type="match status" value="1"/>
</dbReference>
<dbReference type="PANTHER" id="PTHR24421">
    <property type="entry name" value="NITRATE/NITRITE SENSOR PROTEIN NARX-RELATED"/>
    <property type="match status" value="1"/>
</dbReference>
<dbReference type="InterPro" id="IPR011712">
    <property type="entry name" value="Sig_transdc_His_kin_sub3_dim/P"/>
</dbReference>
<accession>A0A3D9L0K4</accession>
<feature type="domain" description="Histidine kinase" evidence="5">
    <location>
        <begin position="210"/>
        <end position="402"/>
    </location>
</feature>
<gene>
    <name evidence="6" type="ORF">C7460_11331</name>
</gene>
<dbReference type="GO" id="GO:0016020">
    <property type="term" value="C:membrane"/>
    <property type="evidence" value="ECO:0007669"/>
    <property type="project" value="InterPro"/>
</dbReference>
<dbReference type="RefSeq" id="WP_115868729.1">
    <property type="nucleotide sequence ID" value="NZ_QREG01000013.1"/>
</dbReference>
<evidence type="ECO:0000256" key="2">
    <source>
        <dbReference type="ARBA" id="ARBA00022777"/>
    </source>
</evidence>
<feature type="transmembrane region" description="Helical" evidence="4">
    <location>
        <begin position="78"/>
        <end position="100"/>
    </location>
</feature>
<feature type="transmembrane region" description="Helical" evidence="4">
    <location>
        <begin position="160"/>
        <end position="181"/>
    </location>
</feature>
<proteinExistence type="predicted"/>
<dbReference type="Proteomes" id="UP000256779">
    <property type="component" value="Unassembled WGS sequence"/>
</dbReference>
<dbReference type="SUPFAM" id="SSF55874">
    <property type="entry name" value="ATPase domain of HSP90 chaperone/DNA topoisomerase II/histidine kinase"/>
    <property type="match status" value="1"/>
</dbReference>
<feature type="transmembrane region" description="Helical" evidence="4">
    <location>
        <begin position="129"/>
        <end position="148"/>
    </location>
</feature>
<evidence type="ECO:0000313" key="6">
    <source>
        <dbReference type="EMBL" id="RED96983.1"/>
    </source>
</evidence>
<evidence type="ECO:0000259" key="5">
    <source>
        <dbReference type="PROSITE" id="PS50109"/>
    </source>
</evidence>
<evidence type="ECO:0000256" key="1">
    <source>
        <dbReference type="ARBA" id="ARBA00022679"/>
    </source>
</evidence>
<comment type="caution">
    <text evidence="6">The sequence shown here is derived from an EMBL/GenBank/DDBJ whole genome shotgun (WGS) entry which is preliminary data.</text>
</comment>
<feature type="transmembrane region" description="Helical" evidence="4">
    <location>
        <begin position="106"/>
        <end position="122"/>
    </location>
</feature>
<dbReference type="GO" id="GO:0046983">
    <property type="term" value="F:protein dimerization activity"/>
    <property type="evidence" value="ECO:0007669"/>
    <property type="project" value="InterPro"/>
</dbReference>
<reference evidence="6 7" key="1">
    <citation type="submission" date="2018-07" db="EMBL/GenBank/DDBJ databases">
        <title>Genomic Encyclopedia of Type Strains, Phase IV (KMG-IV): sequencing the most valuable type-strain genomes for metagenomic binning, comparative biology and taxonomic classification.</title>
        <authorList>
            <person name="Goeker M."/>
        </authorList>
    </citation>
    <scope>NUCLEOTIDE SEQUENCE [LARGE SCALE GENOMIC DNA]</scope>
    <source>
        <strain evidence="6 7">DSM 4134</strain>
    </source>
</reference>
<dbReference type="EMBL" id="QREG01000013">
    <property type="protein sequence ID" value="RED96983.1"/>
    <property type="molecule type" value="Genomic_DNA"/>
</dbReference>
<dbReference type="GO" id="GO:0000155">
    <property type="term" value="F:phosphorelay sensor kinase activity"/>
    <property type="evidence" value="ECO:0007669"/>
    <property type="project" value="InterPro"/>
</dbReference>
<evidence type="ECO:0000256" key="4">
    <source>
        <dbReference type="SAM" id="Phobius"/>
    </source>
</evidence>
<dbReference type="AlphaFoldDB" id="A0A3D9L0K4"/>
<sequence length="402" mass="44977">MIKRFVNYFIPEERQENAEEHRQYKIVVYFVFVTSLFDLNYISLSTNIGFDPGVKVMAITGFLHLLQLPTIKWKMPLIWVSNLYIAIGAFGVLGCAYYSGGFYSPVIVWLVSQPIVALLMAGKPSGIVWTSLNSLILIVAAIMTSNGYEWPMEYDRSYETFFIANTFVGLVVIIFVVALVFENGKNTAFKKLAEKNILLAEEKKKTALYALSQEIHDDVGQTLFLARLNLSTFGLKDASKDSEKVKSSMELLGQAIDKLRDISSSLNEENISNFSLINSLTIDLETIQNIGAIKTKLYVEGEVQKLNPKTEFVLYRISQEVINNVIKHAQATQLCVDVTFAEGMVELKFSDNGVGMASDHLSYGGQGMRNMRERAASIQGDLHIRSEPDAGTEVHVQAPFFT</sequence>
<keyword evidence="3" id="KW-0902">Two-component regulatory system</keyword>
<evidence type="ECO:0000313" key="7">
    <source>
        <dbReference type="Proteomes" id="UP000256779"/>
    </source>
</evidence>
<keyword evidence="4" id="KW-1133">Transmembrane helix</keyword>
<dbReference type="Pfam" id="PF07730">
    <property type="entry name" value="HisKA_3"/>
    <property type="match status" value="1"/>
</dbReference>
<keyword evidence="1" id="KW-0808">Transferase</keyword>
<dbReference type="Gene3D" id="3.30.565.10">
    <property type="entry name" value="Histidine kinase-like ATPase, C-terminal domain"/>
    <property type="match status" value="1"/>
</dbReference>
<keyword evidence="4" id="KW-0812">Transmembrane</keyword>
<dbReference type="PROSITE" id="PS50109">
    <property type="entry name" value="HIS_KIN"/>
    <property type="match status" value="1"/>
</dbReference>
<keyword evidence="7" id="KW-1185">Reference proteome</keyword>
<evidence type="ECO:0000256" key="3">
    <source>
        <dbReference type="ARBA" id="ARBA00023012"/>
    </source>
</evidence>
<dbReference type="InterPro" id="IPR036890">
    <property type="entry name" value="HATPase_C_sf"/>
</dbReference>
<keyword evidence="2 6" id="KW-0418">Kinase</keyword>
<protein>
    <submittedName>
        <fullName evidence="6">Signal transduction histidine kinase</fullName>
    </submittedName>
</protein>
<dbReference type="InterPro" id="IPR005467">
    <property type="entry name" value="His_kinase_dom"/>
</dbReference>
<dbReference type="InterPro" id="IPR003594">
    <property type="entry name" value="HATPase_dom"/>
</dbReference>
<keyword evidence="4" id="KW-0472">Membrane</keyword>
<name>A0A3D9L0K4_MARFU</name>
<organism evidence="6 7">
    <name type="scientific">Marinoscillum furvescens DSM 4134</name>
    <dbReference type="NCBI Taxonomy" id="1122208"/>
    <lineage>
        <taxon>Bacteria</taxon>
        <taxon>Pseudomonadati</taxon>
        <taxon>Bacteroidota</taxon>
        <taxon>Cytophagia</taxon>
        <taxon>Cytophagales</taxon>
        <taxon>Reichenbachiellaceae</taxon>
        <taxon>Marinoscillum</taxon>
    </lineage>
</organism>
<feature type="transmembrane region" description="Helical" evidence="4">
    <location>
        <begin position="24"/>
        <end position="42"/>
    </location>
</feature>
<dbReference type="Pfam" id="PF02518">
    <property type="entry name" value="HATPase_c"/>
    <property type="match status" value="1"/>
</dbReference>